<sequence length="877" mass="88715">MSGDAGSANCDAGDVAGNTSRAGAVGSAVGGAAGRFVGSNAKAVGCDAGHAAGGAAGHAPGGDAGAAGSDAGDVASNASRAGAVGGAAGGAAGGAVGNAAGHAPDGDAGAAGCDAGHAASHAGGAGDNAGNVAGGDGSNAAEGKKWCPASDHYLLTPVQAVDAHLFGPSNVRARWAEVARLFGASPIAQAEITSAGVMRCFKELMRWFLDGGPTQLYRKARQSDVDAVADLLSTIISDLAAAASHVDPVTTDDVHSDVLPLGVSPLDAPTQLPPHLSPSDAPMHPRSPVAAADVPAVSPTVSPPDVPMQPPRQPLGWPFTTTADASLPPPLLAAAAASMGVAVSAAQTLAAVQTLVPTAAAAAATGVADADPLTGELTPPQRRKRLCTTWADLGSQPPDTLTGEGDDGSAVAVVNLLLPTAVSGVAPWPRPVGATGGGTTSGGVLPAAASASDAATSDVARESSISGGAAPSNDSAASGASAVAGGSCGDGGGEVNGFPSPAANVGGADATGTPAQTPGTLQPHVQEAVDVAKEAIAASASYLQVVANSAVAVSEEKDARWRASVASVAAAEEQAADLARQVHGASIDLVPSTTAQRDAAWSRNNKAGVYSIVDKDGLYIGMVCMLASSVQAAADIRDRQHRRESGGAAGTRGTRFDQMYRADVDRFTNVVVISYDGVEGEAATYAVTSAVEDLLYSTFSSTQWCVLNAVRPAMRVAKRLGRDDYRWQLMLQGLCDFLRKHGDLVVPTVSHYAPYVKGLSWGQSVRRMRQHQDDLRATHPQRLALLTAMTFDWRVGAAASTERFRHNRQRNLVTQLCSSLSTYKRLPRLGSMTIKERRLATNMGNVRRTGGFGPIHLSTLDEAARACPTISEFPRAL</sequence>
<proteinExistence type="predicted"/>
<keyword evidence="3" id="KW-1185">Reference proteome</keyword>
<protein>
    <submittedName>
        <fullName evidence="2">Uncharacterized protein</fullName>
    </submittedName>
</protein>
<feature type="region of interest" description="Disordered" evidence="1">
    <location>
        <begin position="459"/>
        <end position="520"/>
    </location>
</feature>
<organism evidence="2 3">
    <name type="scientific">Porphyra umbilicalis</name>
    <name type="common">Purple laver</name>
    <name type="synonym">Red alga</name>
    <dbReference type="NCBI Taxonomy" id="2786"/>
    <lineage>
        <taxon>Eukaryota</taxon>
        <taxon>Rhodophyta</taxon>
        <taxon>Bangiophyceae</taxon>
        <taxon>Bangiales</taxon>
        <taxon>Bangiaceae</taxon>
        <taxon>Porphyra</taxon>
    </lineage>
</organism>
<feature type="region of interest" description="Disordered" evidence="1">
    <location>
        <begin position="266"/>
        <end position="288"/>
    </location>
</feature>
<dbReference type="EMBL" id="KV918771">
    <property type="protein sequence ID" value="OSX80593.1"/>
    <property type="molecule type" value="Genomic_DNA"/>
</dbReference>
<evidence type="ECO:0000256" key="1">
    <source>
        <dbReference type="SAM" id="MobiDB-lite"/>
    </source>
</evidence>
<feature type="compositionally biased region" description="Low complexity" evidence="1">
    <location>
        <begin position="466"/>
        <end position="485"/>
    </location>
</feature>
<dbReference type="Proteomes" id="UP000218209">
    <property type="component" value="Unassembled WGS sequence"/>
</dbReference>
<accession>A0A1X6PIU3</accession>
<dbReference type="AlphaFoldDB" id="A0A1X6PIU3"/>
<reference evidence="2 3" key="1">
    <citation type="submission" date="2017-03" db="EMBL/GenBank/DDBJ databases">
        <title>WGS assembly of Porphyra umbilicalis.</title>
        <authorList>
            <person name="Brawley S.H."/>
            <person name="Blouin N.A."/>
            <person name="Ficko-Blean E."/>
            <person name="Wheeler G.L."/>
            <person name="Lohr M."/>
            <person name="Goodson H.V."/>
            <person name="Jenkins J.W."/>
            <person name="Blaby-Haas C.E."/>
            <person name="Helliwell K.E."/>
            <person name="Chan C."/>
            <person name="Marriage T."/>
            <person name="Bhattacharya D."/>
            <person name="Klein A.S."/>
            <person name="Badis Y."/>
            <person name="Brodie J."/>
            <person name="Cao Y."/>
            <person name="Collen J."/>
            <person name="Dittami S.M."/>
            <person name="Gachon C.M."/>
            <person name="Green B.R."/>
            <person name="Karpowicz S."/>
            <person name="Kim J.W."/>
            <person name="Kudahl U."/>
            <person name="Lin S."/>
            <person name="Michel G."/>
            <person name="Mittag M."/>
            <person name="Olson B.J."/>
            <person name="Pangilinan J."/>
            <person name="Peng Y."/>
            <person name="Qiu H."/>
            <person name="Shu S."/>
            <person name="Singer J.T."/>
            <person name="Smith A.G."/>
            <person name="Sprecher B.N."/>
            <person name="Wagner V."/>
            <person name="Wang W."/>
            <person name="Wang Z.-Y."/>
            <person name="Yan J."/>
            <person name="Yarish C."/>
            <person name="Zoeuner-Riek S."/>
            <person name="Zhuang Y."/>
            <person name="Zou Y."/>
            <person name="Lindquist E.A."/>
            <person name="Grimwood J."/>
            <person name="Barry K."/>
            <person name="Rokhsar D.S."/>
            <person name="Schmutz J."/>
            <person name="Stiller J.W."/>
            <person name="Grossman A.R."/>
            <person name="Prochnik S.E."/>
        </authorList>
    </citation>
    <scope>NUCLEOTIDE SEQUENCE [LARGE SCALE GENOMIC DNA]</scope>
    <source>
        <strain evidence="2">4086291</strain>
    </source>
</reference>
<name>A0A1X6PIU3_PORUM</name>
<feature type="region of interest" description="Disordered" evidence="1">
    <location>
        <begin position="52"/>
        <end position="73"/>
    </location>
</feature>
<gene>
    <name evidence="2" type="ORF">BU14_0048s0008</name>
</gene>
<evidence type="ECO:0000313" key="2">
    <source>
        <dbReference type="EMBL" id="OSX80593.1"/>
    </source>
</evidence>
<evidence type="ECO:0000313" key="3">
    <source>
        <dbReference type="Proteomes" id="UP000218209"/>
    </source>
</evidence>
<feature type="compositionally biased region" description="Gly residues" evidence="1">
    <location>
        <begin position="52"/>
        <end position="65"/>
    </location>
</feature>
<feature type="compositionally biased region" description="Gly residues" evidence="1">
    <location>
        <begin position="486"/>
        <end position="495"/>
    </location>
</feature>